<dbReference type="Pfam" id="PF13458">
    <property type="entry name" value="Peripla_BP_6"/>
    <property type="match status" value="1"/>
</dbReference>
<accession>A0A1V1PI80</accession>
<comment type="similarity">
    <text evidence="1">Belongs to the leucine-binding protein family.</text>
</comment>
<evidence type="ECO:0000256" key="2">
    <source>
        <dbReference type="ARBA" id="ARBA00022448"/>
    </source>
</evidence>
<dbReference type="GO" id="GO:0006865">
    <property type="term" value="P:amino acid transport"/>
    <property type="evidence" value="ECO:0007669"/>
    <property type="project" value="UniProtKB-KW"/>
</dbReference>
<feature type="domain" description="Leucine-binding protein" evidence="6">
    <location>
        <begin position="34"/>
        <end position="86"/>
    </location>
</feature>
<comment type="caution">
    <text evidence="7">The sequence shown here is derived from an EMBL/GenBank/DDBJ whole genome shotgun (WGS) entry which is preliminary data.</text>
</comment>
<reference evidence="8" key="1">
    <citation type="submission" date="2012-11" db="EMBL/GenBank/DDBJ databases">
        <authorList>
            <person name="Lucero-Rivera Y.E."/>
            <person name="Tovar-Ramirez D."/>
        </authorList>
    </citation>
    <scope>NUCLEOTIDE SEQUENCE [LARGE SCALE GENOMIC DNA]</scope>
    <source>
        <strain evidence="8">Araruama</strain>
    </source>
</reference>
<evidence type="ECO:0000256" key="4">
    <source>
        <dbReference type="ARBA" id="ARBA00022970"/>
    </source>
</evidence>
<gene>
    <name evidence="7" type="ORF">OMM_06251</name>
</gene>
<name>A0A1V1PI80_9BACT</name>
<keyword evidence="5" id="KW-0472">Membrane</keyword>
<dbReference type="Proteomes" id="UP000189670">
    <property type="component" value="Unassembled WGS sequence"/>
</dbReference>
<feature type="transmembrane region" description="Helical" evidence="5">
    <location>
        <begin position="6"/>
        <end position="27"/>
    </location>
</feature>
<keyword evidence="4" id="KW-0029">Amino-acid transport</keyword>
<evidence type="ECO:0000256" key="1">
    <source>
        <dbReference type="ARBA" id="ARBA00010062"/>
    </source>
</evidence>
<keyword evidence="2" id="KW-0813">Transport</keyword>
<dbReference type="InterPro" id="IPR028081">
    <property type="entry name" value="Leu-bd"/>
</dbReference>
<proteinExistence type="inferred from homology"/>
<dbReference type="InterPro" id="IPR028082">
    <property type="entry name" value="Peripla_BP_I"/>
</dbReference>
<evidence type="ECO:0000256" key="3">
    <source>
        <dbReference type="ARBA" id="ARBA00022729"/>
    </source>
</evidence>
<evidence type="ECO:0000256" key="5">
    <source>
        <dbReference type="SAM" id="Phobius"/>
    </source>
</evidence>
<evidence type="ECO:0000313" key="7">
    <source>
        <dbReference type="EMBL" id="ETR74609.1"/>
    </source>
</evidence>
<protein>
    <submittedName>
        <fullName evidence="7">Extracellular ligand-binding receptor</fullName>
    </submittedName>
</protein>
<keyword evidence="5" id="KW-0812">Transmembrane</keyword>
<sequence>MVIKPNARKIVITLIIVATLLIILKIIRTDDGLHIALVGPMTGKTQVNGKAYLEGVNMAVQGVNQQGGVNGKKLCIDVYDDQNKNKLPHKKQRKLPNIIVRSL</sequence>
<dbReference type="PRINTS" id="PR00337">
    <property type="entry name" value="LEUILEVALBP"/>
</dbReference>
<evidence type="ECO:0000313" key="8">
    <source>
        <dbReference type="Proteomes" id="UP000189670"/>
    </source>
</evidence>
<organism evidence="7 8">
    <name type="scientific">Candidatus Magnetoglobus multicellularis str. Araruama</name>
    <dbReference type="NCBI Taxonomy" id="890399"/>
    <lineage>
        <taxon>Bacteria</taxon>
        <taxon>Pseudomonadati</taxon>
        <taxon>Thermodesulfobacteriota</taxon>
        <taxon>Desulfobacteria</taxon>
        <taxon>Desulfobacterales</taxon>
        <taxon>Desulfobacteraceae</taxon>
        <taxon>Candidatus Magnetoglobus</taxon>
    </lineage>
</organism>
<evidence type="ECO:0000259" key="6">
    <source>
        <dbReference type="Pfam" id="PF13458"/>
    </source>
</evidence>
<dbReference type="AlphaFoldDB" id="A0A1V1PI80"/>
<dbReference type="Gene3D" id="3.40.50.2300">
    <property type="match status" value="1"/>
</dbReference>
<keyword evidence="7" id="KW-0675">Receptor</keyword>
<keyword evidence="5" id="KW-1133">Transmembrane helix</keyword>
<dbReference type="EMBL" id="ATBP01000003">
    <property type="protein sequence ID" value="ETR74609.1"/>
    <property type="molecule type" value="Genomic_DNA"/>
</dbReference>
<dbReference type="SUPFAM" id="SSF53822">
    <property type="entry name" value="Periplasmic binding protein-like I"/>
    <property type="match status" value="1"/>
</dbReference>
<keyword evidence="3" id="KW-0732">Signal</keyword>
<dbReference type="InterPro" id="IPR000709">
    <property type="entry name" value="Leu_Ile_Val-bd"/>
</dbReference>